<dbReference type="InterPro" id="IPR003656">
    <property type="entry name" value="Znf_BED"/>
</dbReference>
<proteinExistence type="predicted"/>
<sequence length="150" mass="17103">MSVWDHAVKQTNGKRKELDGQCNRCNKILKCSGNSTTTLKSHLKTHGINVDRVTSSKNLVSEKPTLKPTFTMDAFLKKKTLKEIFTDMVTDNITIRAITRNKYIRQSVSRDGFNLPKYETSIMKLIHDDFDKKSSHGSQQQGTVKESRKV</sequence>
<keyword evidence="3" id="KW-0862">Zinc</keyword>
<protein>
    <recommendedName>
        <fullName evidence="5">BED-type domain-containing protein</fullName>
    </recommendedName>
</protein>
<keyword evidence="2 4" id="KW-0863">Zinc-finger</keyword>
<reference evidence="6 7" key="1">
    <citation type="submission" date="2024-11" db="EMBL/GenBank/DDBJ databases">
        <title>Chromosome-level genome assembly of the freshwater bivalve Anodonta woodiana.</title>
        <authorList>
            <person name="Chen X."/>
        </authorList>
    </citation>
    <scope>NUCLEOTIDE SEQUENCE [LARGE SCALE GENOMIC DNA]</scope>
    <source>
        <strain evidence="6">MN2024</strain>
        <tissue evidence="6">Gills</tissue>
    </source>
</reference>
<keyword evidence="1" id="KW-0479">Metal-binding</keyword>
<gene>
    <name evidence="6" type="ORF">ACJMK2_005352</name>
</gene>
<evidence type="ECO:0000313" key="6">
    <source>
        <dbReference type="EMBL" id="KAL3863601.1"/>
    </source>
</evidence>
<evidence type="ECO:0000256" key="4">
    <source>
        <dbReference type="PROSITE-ProRule" id="PRU00027"/>
    </source>
</evidence>
<evidence type="ECO:0000256" key="1">
    <source>
        <dbReference type="ARBA" id="ARBA00022723"/>
    </source>
</evidence>
<dbReference type="GO" id="GO:0008270">
    <property type="term" value="F:zinc ion binding"/>
    <property type="evidence" value="ECO:0007669"/>
    <property type="project" value="UniProtKB-KW"/>
</dbReference>
<name>A0ABD3VPS7_SINWO</name>
<dbReference type="Pfam" id="PF02892">
    <property type="entry name" value="zf-BED"/>
    <property type="match status" value="1"/>
</dbReference>
<feature type="domain" description="BED-type" evidence="5">
    <location>
        <begin position="1"/>
        <end position="53"/>
    </location>
</feature>
<organism evidence="6 7">
    <name type="scientific">Sinanodonta woodiana</name>
    <name type="common">Chinese pond mussel</name>
    <name type="synonym">Anodonta woodiana</name>
    <dbReference type="NCBI Taxonomy" id="1069815"/>
    <lineage>
        <taxon>Eukaryota</taxon>
        <taxon>Metazoa</taxon>
        <taxon>Spiralia</taxon>
        <taxon>Lophotrochozoa</taxon>
        <taxon>Mollusca</taxon>
        <taxon>Bivalvia</taxon>
        <taxon>Autobranchia</taxon>
        <taxon>Heteroconchia</taxon>
        <taxon>Palaeoheterodonta</taxon>
        <taxon>Unionida</taxon>
        <taxon>Unionoidea</taxon>
        <taxon>Unionidae</taxon>
        <taxon>Unioninae</taxon>
        <taxon>Sinanodonta</taxon>
    </lineage>
</organism>
<dbReference type="EMBL" id="JBJQND010000010">
    <property type="protein sequence ID" value="KAL3863601.1"/>
    <property type="molecule type" value="Genomic_DNA"/>
</dbReference>
<dbReference type="AlphaFoldDB" id="A0ABD3VPS7"/>
<evidence type="ECO:0000259" key="5">
    <source>
        <dbReference type="PROSITE" id="PS50808"/>
    </source>
</evidence>
<keyword evidence="7" id="KW-1185">Reference proteome</keyword>
<accession>A0ABD3VPS7</accession>
<feature type="non-terminal residue" evidence="6">
    <location>
        <position position="1"/>
    </location>
</feature>
<dbReference type="Proteomes" id="UP001634394">
    <property type="component" value="Unassembled WGS sequence"/>
</dbReference>
<dbReference type="PROSITE" id="PS50808">
    <property type="entry name" value="ZF_BED"/>
    <property type="match status" value="1"/>
</dbReference>
<comment type="caution">
    <text evidence="6">The sequence shown here is derived from an EMBL/GenBank/DDBJ whole genome shotgun (WGS) entry which is preliminary data.</text>
</comment>
<evidence type="ECO:0000313" key="7">
    <source>
        <dbReference type="Proteomes" id="UP001634394"/>
    </source>
</evidence>
<evidence type="ECO:0000256" key="3">
    <source>
        <dbReference type="ARBA" id="ARBA00022833"/>
    </source>
</evidence>
<evidence type="ECO:0000256" key="2">
    <source>
        <dbReference type="ARBA" id="ARBA00022771"/>
    </source>
</evidence>